<name>A0A917F260_9ACTN</name>
<evidence type="ECO:0000313" key="2">
    <source>
        <dbReference type="EMBL" id="GGF37452.1"/>
    </source>
</evidence>
<organism evidence="2 3">
    <name type="scientific">Marmoricola endophyticus</name>
    <dbReference type="NCBI Taxonomy" id="2040280"/>
    <lineage>
        <taxon>Bacteria</taxon>
        <taxon>Bacillati</taxon>
        <taxon>Actinomycetota</taxon>
        <taxon>Actinomycetes</taxon>
        <taxon>Propionibacteriales</taxon>
        <taxon>Nocardioidaceae</taxon>
        <taxon>Marmoricola</taxon>
    </lineage>
</organism>
<dbReference type="Proteomes" id="UP000649179">
    <property type="component" value="Unassembled WGS sequence"/>
</dbReference>
<feature type="region of interest" description="Disordered" evidence="1">
    <location>
        <begin position="1"/>
        <end position="20"/>
    </location>
</feature>
<proteinExistence type="predicted"/>
<protein>
    <submittedName>
        <fullName evidence="2">Uncharacterized protein</fullName>
    </submittedName>
</protein>
<feature type="region of interest" description="Disordered" evidence="1">
    <location>
        <begin position="337"/>
        <end position="363"/>
    </location>
</feature>
<accession>A0A917F260</accession>
<comment type="caution">
    <text evidence="2">The sequence shown here is derived from an EMBL/GenBank/DDBJ whole genome shotgun (WGS) entry which is preliminary data.</text>
</comment>
<dbReference type="EMBL" id="BMKQ01000001">
    <property type="protein sequence ID" value="GGF37452.1"/>
    <property type="molecule type" value="Genomic_DNA"/>
</dbReference>
<gene>
    <name evidence="2" type="ORF">GCM10011519_08750</name>
</gene>
<reference evidence="2" key="1">
    <citation type="journal article" date="2014" name="Int. J. Syst. Evol. Microbiol.">
        <title>Complete genome sequence of Corynebacterium casei LMG S-19264T (=DSM 44701T), isolated from a smear-ripened cheese.</title>
        <authorList>
            <consortium name="US DOE Joint Genome Institute (JGI-PGF)"/>
            <person name="Walter F."/>
            <person name="Albersmeier A."/>
            <person name="Kalinowski J."/>
            <person name="Ruckert C."/>
        </authorList>
    </citation>
    <scope>NUCLEOTIDE SEQUENCE</scope>
    <source>
        <strain evidence="2">CGMCC 1.16067</strain>
    </source>
</reference>
<keyword evidence="3" id="KW-1185">Reference proteome</keyword>
<evidence type="ECO:0000313" key="3">
    <source>
        <dbReference type="Proteomes" id="UP000649179"/>
    </source>
</evidence>
<dbReference type="AlphaFoldDB" id="A0A917F260"/>
<reference evidence="2" key="2">
    <citation type="submission" date="2020-09" db="EMBL/GenBank/DDBJ databases">
        <authorList>
            <person name="Sun Q."/>
            <person name="Zhou Y."/>
        </authorList>
    </citation>
    <scope>NUCLEOTIDE SEQUENCE</scope>
    <source>
        <strain evidence="2">CGMCC 1.16067</strain>
    </source>
</reference>
<sequence length="363" mass="37881">MPAASAADYNPLDTGAEGSKDVIPLGVPDYQCPLNYVRPPEGFAAPQGLRETTECTVVGSKGEDPSRFIKAPLTQASGVGTLGVQGARHAAQWIKIPAASSVAVVPIHSFNYANLPAPSGEPSDVSTVLHFYPRVWFLSADRKRVGEMPPFRVRTLAFGAVPVQVTVHITQPVRADGTVRPIEVQQASVTSNSRGIGFPPNDESGRRINQIYRNAYGKGEVAVRLSHLTIDGKPVDVGASCRTTRSGSLNLAGKGYYNYKGGSSTQPEGTYAGASGGLLTGIVDIPPFSGCKGSSGDDVSRILTNAVSGESNPISIFQSPSSATCFPQDVPGACTSRLLPLDVPSSRPEKSSPPAGPVPVPAS</sequence>
<evidence type="ECO:0000256" key="1">
    <source>
        <dbReference type="SAM" id="MobiDB-lite"/>
    </source>
</evidence>
<feature type="compositionally biased region" description="Pro residues" evidence="1">
    <location>
        <begin position="354"/>
        <end position="363"/>
    </location>
</feature>